<dbReference type="EnsemblMetazoa" id="XM_008219870">
    <property type="protein sequence ID" value="XP_008218092"/>
    <property type="gene ID" value="LOC100119331"/>
</dbReference>
<keyword evidence="7" id="KW-0496">Mitochondrion</keyword>
<feature type="transmembrane region" description="Helical" evidence="11">
    <location>
        <begin position="61"/>
        <end position="80"/>
    </location>
</feature>
<evidence type="ECO:0000313" key="12">
    <source>
        <dbReference type="EnsemblMetazoa" id="XP_008218092"/>
    </source>
</evidence>
<evidence type="ECO:0000256" key="2">
    <source>
        <dbReference type="ARBA" id="ARBA00008699"/>
    </source>
</evidence>
<evidence type="ECO:0000256" key="10">
    <source>
        <dbReference type="ARBA" id="ARBA00031497"/>
    </source>
</evidence>
<evidence type="ECO:0000256" key="9">
    <source>
        <dbReference type="ARBA" id="ARBA00030608"/>
    </source>
</evidence>
<dbReference type="KEGG" id="nvi:100119331"/>
<dbReference type="PANTHER" id="PTHR21382">
    <property type="entry name" value="NADH-UBIQUINONE OXIDOREDUCTASE SUBUNIT"/>
    <property type="match status" value="1"/>
</dbReference>
<evidence type="ECO:0000256" key="7">
    <source>
        <dbReference type="ARBA" id="ARBA00023128"/>
    </source>
</evidence>
<dbReference type="InterPro" id="IPR039205">
    <property type="entry name" value="NDUFA11"/>
</dbReference>
<keyword evidence="5" id="KW-0999">Mitochondrion inner membrane</keyword>
<dbReference type="InParanoid" id="A0A7M7LVG9"/>
<organism evidence="12 13">
    <name type="scientific">Nasonia vitripennis</name>
    <name type="common">Parasitic wasp</name>
    <dbReference type="NCBI Taxonomy" id="7425"/>
    <lineage>
        <taxon>Eukaryota</taxon>
        <taxon>Metazoa</taxon>
        <taxon>Ecdysozoa</taxon>
        <taxon>Arthropoda</taxon>
        <taxon>Hexapoda</taxon>
        <taxon>Insecta</taxon>
        <taxon>Pterygota</taxon>
        <taxon>Neoptera</taxon>
        <taxon>Endopterygota</taxon>
        <taxon>Hymenoptera</taxon>
        <taxon>Apocrita</taxon>
        <taxon>Proctotrupomorpha</taxon>
        <taxon>Chalcidoidea</taxon>
        <taxon>Pteromalidae</taxon>
        <taxon>Pteromalinae</taxon>
        <taxon>Nasonia</taxon>
    </lineage>
</organism>
<comment type="similarity">
    <text evidence="2">Belongs to the complex I NDUFA11 subunit family.</text>
</comment>
<dbReference type="GO" id="GO:0006120">
    <property type="term" value="P:mitochondrial electron transport, NADH to ubiquinone"/>
    <property type="evidence" value="ECO:0007669"/>
    <property type="project" value="InterPro"/>
</dbReference>
<keyword evidence="13" id="KW-1185">Reference proteome</keyword>
<dbReference type="GO" id="GO:0005743">
    <property type="term" value="C:mitochondrial inner membrane"/>
    <property type="evidence" value="ECO:0007669"/>
    <property type="project" value="UniProtKB-SubCell"/>
</dbReference>
<evidence type="ECO:0000256" key="6">
    <source>
        <dbReference type="ARBA" id="ARBA00022989"/>
    </source>
</evidence>
<name>A0A7M7LVG9_NASVI</name>
<gene>
    <name evidence="12" type="primary">100119331</name>
</gene>
<dbReference type="PANTHER" id="PTHR21382:SF1">
    <property type="entry name" value="NADH DEHYDROGENASE [UBIQUINONE] 1 ALPHA SUBCOMPLEX SUBUNIT 11"/>
    <property type="match status" value="1"/>
</dbReference>
<proteinExistence type="inferred from homology"/>
<dbReference type="FunCoup" id="A0A7M7LVG9">
    <property type="interactions" value="219"/>
</dbReference>
<feature type="transmembrane region" description="Helical" evidence="11">
    <location>
        <begin position="32"/>
        <end position="55"/>
    </location>
</feature>
<evidence type="ECO:0000256" key="8">
    <source>
        <dbReference type="ARBA" id="ARBA00023136"/>
    </source>
</evidence>
<dbReference type="SMR" id="A0A7M7LVG9"/>
<sequence length="182" mass="21099">MVLLRIMMEKFNYYDKPEGEDPIGKIMGLTKYGILTGGFIAIYDACMYSQCATAAQFFNTAGYWMLPITGMCVTFSAVTYTATNLRKKDDKINYLLGALASGAVMHAWLRQPLFSGWGTFFLVGYALAKKDYKQNCPSKNPILPNIDDVHKNYLLWRNIPYRNYTWKPRWEPGREDYYRNFQ</sequence>
<comment type="subcellular location">
    <subcellularLocation>
        <location evidence="1">Mitochondrion inner membrane</location>
        <topology evidence="1">Multi-pass membrane protein</topology>
        <orientation evidence="1">Matrix side</orientation>
    </subcellularLocation>
</comment>
<protein>
    <recommendedName>
        <fullName evidence="3">NADH dehydrogenase [ubiquinone] 1 alpha subcomplex subunit 11</fullName>
    </recommendedName>
    <alternativeName>
        <fullName evidence="9">Complex I-B14.7</fullName>
    </alternativeName>
    <alternativeName>
        <fullName evidence="10">NADH-ubiquinone oxidoreductase subunit B14.7</fullName>
    </alternativeName>
</protein>
<evidence type="ECO:0000256" key="3">
    <source>
        <dbReference type="ARBA" id="ARBA00018191"/>
    </source>
</evidence>
<keyword evidence="4 11" id="KW-0812">Transmembrane</keyword>
<keyword evidence="6 11" id="KW-1133">Transmembrane helix</keyword>
<feature type="transmembrane region" description="Helical" evidence="11">
    <location>
        <begin position="92"/>
        <end position="109"/>
    </location>
</feature>
<accession>A0A7M7LVG9</accession>
<keyword evidence="8 11" id="KW-0472">Membrane</keyword>
<reference evidence="12" key="1">
    <citation type="submission" date="2021-01" db="UniProtKB">
        <authorList>
            <consortium name="EnsemblMetazoa"/>
        </authorList>
    </citation>
    <scope>IDENTIFICATION</scope>
</reference>
<evidence type="ECO:0000256" key="1">
    <source>
        <dbReference type="ARBA" id="ARBA00004292"/>
    </source>
</evidence>
<evidence type="ECO:0000256" key="11">
    <source>
        <dbReference type="SAM" id="Phobius"/>
    </source>
</evidence>
<evidence type="ECO:0000256" key="4">
    <source>
        <dbReference type="ARBA" id="ARBA00022692"/>
    </source>
</evidence>
<dbReference type="AlphaFoldDB" id="A0A7M7LVG9"/>
<dbReference type="GO" id="GO:0045271">
    <property type="term" value="C:respiratory chain complex I"/>
    <property type="evidence" value="ECO:0007669"/>
    <property type="project" value="InterPro"/>
</dbReference>
<dbReference type="Proteomes" id="UP000002358">
    <property type="component" value="Chromosome 5"/>
</dbReference>
<dbReference type="EnsemblMetazoa" id="XM_032600185">
    <property type="protein sequence ID" value="XP_032456076"/>
    <property type="gene ID" value="LOC100119331"/>
</dbReference>
<dbReference type="OMA" id="YDTPDGC"/>
<dbReference type="OrthoDB" id="1913277at2759"/>
<evidence type="ECO:0000313" key="13">
    <source>
        <dbReference type="Proteomes" id="UP000002358"/>
    </source>
</evidence>
<dbReference type="EnsemblMetazoa" id="XM_001601180">
    <property type="protein sequence ID" value="XP_001601230"/>
    <property type="gene ID" value="LOC100119331"/>
</dbReference>
<evidence type="ECO:0000256" key="5">
    <source>
        <dbReference type="ARBA" id="ARBA00022792"/>
    </source>
</evidence>